<evidence type="ECO:0000256" key="4">
    <source>
        <dbReference type="ARBA" id="ARBA00022705"/>
    </source>
</evidence>
<comment type="caution">
    <text evidence="9">The sequence shown here is derived from an EMBL/GenBank/DDBJ whole genome shotgun (WGS) entry which is preliminary data.</text>
</comment>
<keyword evidence="3 9" id="KW-0548">Nucleotidyltransferase</keyword>
<sequence length="338" mass="34644">MGGVSPASSGPRAAGRSSGAVASPGPLVLLSGDEELLVDRAARRVVLAIRAVTPEAERRDATVSGLTAAEFADLTAPSLFAEPRVVVLRDAQDANKDLTAELLRYAAAPDESTTLVVHHSGAARNKPLADGLRKAGATVLTCARITRPAERLDFVRAEIREAGGRASPDAVAALVEAVGSDLRELAAAASQLVADSGGRVDETAVHRYYSGRAEVSGFAVADLAVAGDLPAALEALRWAMAIGVAPVLVADALADGVRTVAKVRGARPGSGVSLAGELGMPPWKIDKARGVARHWSPPALLTALSVVATVNADVKGAATDVEYALESAVRRIAELRGA</sequence>
<gene>
    <name evidence="9" type="primary">holA</name>
    <name evidence="9" type="ORF">JL106_08595</name>
</gene>
<keyword evidence="10" id="KW-1185">Reference proteome</keyword>
<dbReference type="SUPFAM" id="SSF52540">
    <property type="entry name" value="P-loop containing nucleoside triphosphate hydrolases"/>
    <property type="match status" value="1"/>
</dbReference>
<keyword evidence="4" id="KW-0235">DNA replication</keyword>
<evidence type="ECO:0000313" key="10">
    <source>
        <dbReference type="Proteomes" id="UP000663792"/>
    </source>
</evidence>
<name>A0A939BZ54_9ACTN</name>
<evidence type="ECO:0000256" key="5">
    <source>
        <dbReference type="ARBA" id="ARBA00022932"/>
    </source>
</evidence>
<dbReference type="Gene3D" id="1.20.272.10">
    <property type="match status" value="1"/>
</dbReference>
<evidence type="ECO:0000256" key="6">
    <source>
        <dbReference type="ARBA" id="ARBA00034754"/>
    </source>
</evidence>
<dbReference type="InterPro" id="IPR005790">
    <property type="entry name" value="DNA_polIII_delta"/>
</dbReference>
<dbReference type="NCBIfam" id="TIGR01128">
    <property type="entry name" value="holA"/>
    <property type="match status" value="1"/>
</dbReference>
<dbReference type="GO" id="GO:0006261">
    <property type="term" value="P:DNA-templated DNA replication"/>
    <property type="evidence" value="ECO:0007669"/>
    <property type="project" value="TreeGrafter"/>
</dbReference>
<comment type="similarity">
    <text evidence="6">Belongs to the DNA polymerase HolA subunit family.</text>
</comment>
<dbReference type="PANTHER" id="PTHR34388:SF1">
    <property type="entry name" value="DNA POLYMERASE III SUBUNIT DELTA"/>
    <property type="match status" value="1"/>
</dbReference>
<proteinExistence type="inferred from homology"/>
<evidence type="ECO:0000256" key="8">
    <source>
        <dbReference type="SAM" id="MobiDB-lite"/>
    </source>
</evidence>
<dbReference type="Gene3D" id="3.40.50.300">
    <property type="entry name" value="P-loop containing nucleotide triphosphate hydrolases"/>
    <property type="match status" value="1"/>
</dbReference>
<dbReference type="GO" id="GO:0003887">
    <property type="term" value="F:DNA-directed DNA polymerase activity"/>
    <property type="evidence" value="ECO:0007669"/>
    <property type="project" value="UniProtKB-KW"/>
</dbReference>
<evidence type="ECO:0000313" key="9">
    <source>
        <dbReference type="EMBL" id="MBM9467336.1"/>
    </source>
</evidence>
<dbReference type="InterPro" id="IPR027417">
    <property type="entry name" value="P-loop_NTPase"/>
</dbReference>
<dbReference type="GO" id="GO:0009360">
    <property type="term" value="C:DNA polymerase III complex"/>
    <property type="evidence" value="ECO:0007669"/>
    <property type="project" value="TreeGrafter"/>
</dbReference>
<evidence type="ECO:0000256" key="3">
    <source>
        <dbReference type="ARBA" id="ARBA00022695"/>
    </source>
</evidence>
<dbReference type="EMBL" id="JAERWK010000010">
    <property type="protein sequence ID" value="MBM9467336.1"/>
    <property type="molecule type" value="Genomic_DNA"/>
</dbReference>
<keyword evidence="5" id="KW-0239">DNA-directed DNA polymerase</keyword>
<protein>
    <recommendedName>
        <fullName evidence="1">DNA-directed DNA polymerase</fullName>
        <ecNumber evidence="1">2.7.7.7</ecNumber>
    </recommendedName>
</protein>
<accession>A0A939BZ54</accession>
<feature type="region of interest" description="Disordered" evidence="8">
    <location>
        <begin position="1"/>
        <end position="20"/>
    </location>
</feature>
<evidence type="ECO:0000256" key="2">
    <source>
        <dbReference type="ARBA" id="ARBA00022679"/>
    </source>
</evidence>
<evidence type="ECO:0000256" key="7">
    <source>
        <dbReference type="ARBA" id="ARBA00049244"/>
    </source>
</evidence>
<dbReference type="PANTHER" id="PTHR34388">
    <property type="entry name" value="DNA POLYMERASE III SUBUNIT DELTA"/>
    <property type="match status" value="1"/>
</dbReference>
<comment type="catalytic activity">
    <reaction evidence="7">
        <text>DNA(n) + a 2'-deoxyribonucleoside 5'-triphosphate = DNA(n+1) + diphosphate</text>
        <dbReference type="Rhea" id="RHEA:22508"/>
        <dbReference type="Rhea" id="RHEA-COMP:17339"/>
        <dbReference type="Rhea" id="RHEA-COMP:17340"/>
        <dbReference type="ChEBI" id="CHEBI:33019"/>
        <dbReference type="ChEBI" id="CHEBI:61560"/>
        <dbReference type="ChEBI" id="CHEBI:173112"/>
        <dbReference type="EC" id="2.7.7.7"/>
    </reaction>
</comment>
<dbReference type="InterPro" id="IPR008921">
    <property type="entry name" value="DNA_pol3_clamp-load_cplx_C"/>
</dbReference>
<reference evidence="9" key="1">
    <citation type="submission" date="2021-01" db="EMBL/GenBank/DDBJ databases">
        <title>YIM 132084 draft genome.</title>
        <authorList>
            <person name="An D."/>
        </authorList>
    </citation>
    <scope>NUCLEOTIDE SEQUENCE</scope>
    <source>
        <strain evidence="9">YIM 132084</strain>
    </source>
</reference>
<keyword evidence="2 9" id="KW-0808">Transferase</keyword>
<organism evidence="9 10">
    <name type="scientific">Nakamurella leprariae</name>
    <dbReference type="NCBI Taxonomy" id="2803911"/>
    <lineage>
        <taxon>Bacteria</taxon>
        <taxon>Bacillati</taxon>
        <taxon>Actinomycetota</taxon>
        <taxon>Actinomycetes</taxon>
        <taxon>Nakamurellales</taxon>
        <taxon>Nakamurellaceae</taxon>
        <taxon>Nakamurella</taxon>
    </lineage>
</organism>
<dbReference type="RefSeq" id="WP_205260283.1">
    <property type="nucleotide sequence ID" value="NZ_JAERWK010000010.1"/>
</dbReference>
<dbReference type="AlphaFoldDB" id="A0A939BZ54"/>
<dbReference type="EC" id="2.7.7.7" evidence="1"/>
<dbReference type="SUPFAM" id="SSF48019">
    <property type="entry name" value="post-AAA+ oligomerization domain-like"/>
    <property type="match status" value="1"/>
</dbReference>
<dbReference type="Proteomes" id="UP000663792">
    <property type="component" value="Unassembled WGS sequence"/>
</dbReference>
<dbReference type="GO" id="GO:0003677">
    <property type="term" value="F:DNA binding"/>
    <property type="evidence" value="ECO:0007669"/>
    <property type="project" value="InterPro"/>
</dbReference>
<evidence type="ECO:0000256" key="1">
    <source>
        <dbReference type="ARBA" id="ARBA00012417"/>
    </source>
</evidence>